<gene>
    <name evidence="1" type="ORF">H4C15_17920</name>
</gene>
<evidence type="ECO:0008006" key="3">
    <source>
        <dbReference type="Google" id="ProtNLM"/>
    </source>
</evidence>
<sequence length="165" mass="19201">MKRLDRYFKQITDAVGLLHCNSMFVQAVTLTYVYMDHMSWLTVDGKKHSPHDFKKWVDDYMISKNPFGCSSTDLWEARNSVIHMGTAESDKFQERNAKRIHYYRRTHSPTPLVNDLVFVDVDHLIMSFLTGVMIFRIDLEKDVGRTSIVEGKLNKLLMNELGPTL</sequence>
<dbReference type="EMBL" id="JACGDA010000042">
    <property type="protein sequence ID" value="MBA6149371.1"/>
    <property type="molecule type" value="Genomic_DNA"/>
</dbReference>
<dbReference type="Proteomes" id="UP000577346">
    <property type="component" value="Unassembled WGS sequence"/>
</dbReference>
<proteinExistence type="predicted"/>
<name>A0A7W2LYG3_9PSED</name>
<dbReference type="AlphaFoldDB" id="A0A7W2LYG3"/>
<comment type="caution">
    <text evidence="1">The sequence shown here is derived from an EMBL/GenBank/DDBJ whole genome shotgun (WGS) entry which is preliminary data.</text>
</comment>
<evidence type="ECO:0000313" key="1">
    <source>
        <dbReference type="EMBL" id="MBA6149371.1"/>
    </source>
</evidence>
<reference evidence="1 2" key="1">
    <citation type="submission" date="2020-07" db="EMBL/GenBank/DDBJ databases">
        <title>Diversity of carbapenemase encoding genes among Pseudomonas putida group clinical isolates in a tertiary Brazilian hospital.</title>
        <authorList>
            <person name="Alberto-Lei F."/>
            <person name="Nodari C.S."/>
            <person name="Streling A.P."/>
            <person name="Paulino J.T."/>
            <person name="Bessa-Neto F.O."/>
            <person name="Cayo R."/>
            <person name="Gales A.C."/>
        </authorList>
    </citation>
    <scope>NUCLEOTIDE SEQUENCE [LARGE SCALE GENOMIC DNA]</scope>
    <source>
        <strain evidence="1 2">11213</strain>
    </source>
</reference>
<protein>
    <recommendedName>
        <fullName evidence="3">Apea-like HEPN domain-containing protein</fullName>
    </recommendedName>
</protein>
<dbReference type="RefSeq" id="WP_182336895.1">
    <property type="nucleotide sequence ID" value="NZ_JACGDA010000042.1"/>
</dbReference>
<evidence type="ECO:0000313" key="2">
    <source>
        <dbReference type="Proteomes" id="UP000577346"/>
    </source>
</evidence>
<organism evidence="1 2">
    <name type="scientific">Pseudomonas juntendi</name>
    <dbReference type="NCBI Taxonomy" id="2666183"/>
    <lineage>
        <taxon>Bacteria</taxon>
        <taxon>Pseudomonadati</taxon>
        <taxon>Pseudomonadota</taxon>
        <taxon>Gammaproteobacteria</taxon>
        <taxon>Pseudomonadales</taxon>
        <taxon>Pseudomonadaceae</taxon>
        <taxon>Pseudomonas</taxon>
    </lineage>
</organism>
<accession>A0A7W2LYG3</accession>